<evidence type="ECO:0000256" key="4">
    <source>
        <dbReference type="ARBA" id="ARBA00022692"/>
    </source>
</evidence>
<comment type="subcellular location">
    <subcellularLocation>
        <location evidence="1">Cell membrane</location>
        <topology evidence="1">Multi-pass membrane protein</topology>
    </subcellularLocation>
</comment>
<dbReference type="GO" id="GO:0015349">
    <property type="term" value="F:thyroid hormone transmembrane transporter activity"/>
    <property type="evidence" value="ECO:0007669"/>
    <property type="project" value="TreeGrafter"/>
</dbReference>
<evidence type="ECO:0000313" key="12">
    <source>
        <dbReference type="EMBL" id="PIO36421.1"/>
    </source>
</evidence>
<feature type="chain" id="PRO_5013916903" description="Kazal-like domain-containing protein" evidence="10">
    <location>
        <begin position="18"/>
        <end position="241"/>
    </location>
</feature>
<evidence type="ECO:0000259" key="11">
    <source>
        <dbReference type="PROSITE" id="PS51465"/>
    </source>
</evidence>
<comment type="similarity">
    <text evidence="2">Belongs to the organo anion transporter (TC 2.A.60) family.</text>
</comment>
<protein>
    <recommendedName>
        <fullName evidence="11">Kazal-like domain-containing protein</fullName>
    </recommendedName>
</protein>
<dbReference type="PANTHER" id="PTHR11388:SF100">
    <property type="entry name" value="SOLUTE CARRIER ORGANIC ANION TRANSPORTER FAMILY MEMBER 4A1"/>
    <property type="match status" value="1"/>
</dbReference>
<keyword evidence="10" id="KW-0732">Signal</keyword>
<gene>
    <name evidence="12" type="ORF">AB205_0118180</name>
</gene>
<keyword evidence="3" id="KW-1003">Cell membrane</keyword>
<dbReference type="InterPro" id="IPR002350">
    <property type="entry name" value="Kazal_dom"/>
</dbReference>
<evidence type="ECO:0000256" key="10">
    <source>
        <dbReference type="SAM" id="SignalP"/>
    </source>
</evidence>
<dbReference type="GO" id="GO:0043252">
    <property type="term" value="P:sodium-independent organic anion transport"/>
    <property type="evidence" value="ECO:0007669"/>
    <property type="project" value="TreeGrafter"/>
</dbReference>
<dbReference type="SUPFAM" id="SSF100895">
    <property type="entry name" value="Kazal-type serine protease inhibitors"/>
    <property type="match status" value="1"/>
</dbReference>
<dbReference type="GO" id="GO:0016323">
    <property type="term" value="C:basolateral plasma membrane"/>
    <property type="evidence" value="ECO:0007669"/>
    <property type="project" value="TreeGrafter"/>
</dbReference>
<keyword evidence="6 9" id="KW-0472">Membrane</keyword>
<feature type="region of interest" description="Disordered" evidence="8">
    <location>
        <begin position="221"/>
        <end position="241"/>
    </location>
</feature>
<dbReference type="Pfam" id="PF03137">
    <property type="entry name" value="OATP"/>
    <property type="match status" value="1"/>
</dbReference>
<dbReference type="EMBL" id="KV926133">
    <property type="protein sequence ID" value="PIO36421.1"/>
    <property type="molecule type" value="Genomic_DNA"/>
</dbReference>
<feature type="transmembrane region" description="Helical" evidence="9">
    <location>
        <begin position="136"/>
        <end position="162"/>
    </location>
</feature>
<evidence type="ECO:0000256" key="6">
    <source>
        <dbReference type="ARBA" id="ARBA00023136"/>
    </source>
</evidence>
<dbReference type="InterPro" id="IPR004156">
    <property type="entry name" value="OATP"/>
</dbReference>
<evidence type="ECO:0000256" key="5">
    <source>
        <dbReference type="ARBA" id="ARBA00022989"/>
    </source>
</evidence>
<reference evidence="12" key="1">
    <citation type="submission" date="2017-08" db="EMBL/GenBank/DDBJ databases">
        <title>Assembly of the North American Bullfrog Genome.</title>
        <authorList>
            <person name="Warren R.L."/>
            <person name="Vandervalk B.P."/>
            <person name="Kucuk E."/>
            <person name="Birol I."/>
            <person name="Helbing C."/>
            <person name="Pandoh P."/>
            <person name="Behsaz B."/>
            <person name="Mohamadi H."/>
            <person name="Chu J."/>
            <person name="Jackman S."/>
            <person name="Hammond S.A."/>
            <person name="Veldhoen N."/>
            <person name="Kirk H."/>
            <person name="Zhao Y."/>
            <person name="Coope R."/>
            <person name="Pleasance S."/>
            <person name="Moore R."/>
            <person name="Holt R."/>
        </authorList>
    </citation>
    <scope>NUCLEOTIDE SEQUENCE</scope>
    <source>
        <strain evidence="12">Bruno</strain>
        <tissue evidence="12">Liver</tissue>
    </source>
</reference>
<evidence type="ECO:0000256" key="7">
    <source>
        <dbReference type="ARBA" id="ARBA00023157"/>
    </source>
</evidence>
<feature type="non-terminal residue" evidence="12">
    <location>
        <position position="1"/>
    </location>
</feature>
<organism evidence="12">
    <name type="scientific">Aquarana catesbeiana</name>
    <name type="common">American bullfrog</name>
    <name type="synonym">Rana catesbeiana</name>
    <dbReference type="NCBI Taxonomy" id="8400"/>
    <lineage>
        <taxon>Eukaryota</taxon>
        <taxon>Metazoa</taxon>
        <taxon>Chordata</taxon>
        <taxon>Craniata</taxon>
        <taxon>Vertebrata</taxon>
        <taxon>Euteleostomi</taxon>
        <taxon>Amphibia</taxon>
        <taxon>Batrachia</taxon>
        <taxon>Anura</taxon>
        <taxon>Neobatrachia</taxon>
        <taxon>Ranoidea</taxon>
        <taxon>Ranidae</taxon>
        <taxon>Aquarana</taxon>
    </lineage>
</organism>
<feature type="transmembrane region" description="Helical" evidence="9">
    <location>
        <begin position="95"/>
        <end position="115"/>
    </location>
</feature>
<dbReference type="AlphaFoldDB" id="A0A2G9SAF3"/>
<evidence type="ECO:0000256" key="9">
    <source>
        <dbReference type="SAM" id="Phobius"/>
    </source>
</evidence>
<dbReference type="PANTHER" id="PTHR11388">
    <property type="entry name" value="ORGANIC ANION TRANSPORTER"/>
    <property type="match status" value="1"/>
</dbReference>
<keyword evidence="5 9" id="KW-1133">Transmembrane helix</keyword>
<evidence type="ECO:0000256" key="3">
    <source>
        <dbReference type="ARBA" id="ARBA00022475"/>
    </source>
</evidence>
<feature type="transmembrane region" description="Helical" evidence="9">
    <location>
        <begin position="182"/>
        <end position="205"/>
    </location>
</feature>
<feature type="domain" description="Kazal-like" evidence="11">
    <location>
        <begin position="14"/>
        <end position="71"/>
    </location>
</feature>
<dbReference type="OrthoDB" id="5062115at2759"/>
<dbReference type="SUPFAM" id="SSF103473">
    <property type="entry name" value="MFS general substrate transporter"/>
    <property type="match status" value="1"/>
</dbReference>
<dbReference type="GO" id="GO:0015347">
    <property type="term" value="F:sodium-independent organic anion transmembrane transporter activity"/>
    <property type="evidence" value="ECO:0007669"/>
    <property type="project" value="TreeGrafter"/>
</dbReference>
<evidence type="ECO:0000256" key="8">
    <source>
        <dbReference type="SAM" id="MobiDB-lite"/>
    </source>
</evidence>
<keyword evidence="4 9" id="KW-0812">Transmembrane</keyword>
<dbReference type="InterPro" id="IPR036058">
    <property type="entry name" value="Kazal_dom_sf"/>
</dbReference>
<dbReference type="Pfam" id="PF07648">
    <property type="entry name" value="Kazal_2"/>
    <property type="match status" value="1"/>
</dbReference>
<accession>A0A2G9SAF3</accession>
<name>A0A2G9SAF3_AQUCT</name>
<proteinExistence type="inferred from homology"/>
<evidence type="ECO:0000256" key="1">
    <source>
        <dbReference type="ARBA" id="ARBA00004651"/>
    </source>
</evidence>
<dbReference type="InterPro" id="IPR036259">
    <property type="entry name" value="MFS_trans_sf"/>
</dbReference>
<feature type="signal peptide" evidence="10">
    <location>
        <begin position="1"/>
        <end position="17"/>
    </location>
</feature>
<sequence length="241" mass="25727">PLCFLCSVLLGSGLNLSSVCNAGCRCSQDLYSPVCGADNVMYYSACYAGCSGRYVDHGNGRKVYENCSCVASNISVTGAQAVAGKCSSSCKKMSLLLVFTFSIILFTFLCSIPALTATLRCVPDSQRSFALGIQWILVRTLGGIPGPIAFGSMIDISCLLWQNQSGEKGSCYMYQNSAMSSYMLIAGLVYKVIGLLFFLLAIFLYKPPPVSPVITVDKASNEHSERPCQGEAAVTSPDMPS</sequence>
<keyword evidence="7" id="KW-1015">Disulfide bond</keyword>
<evidence type="ECO:0000256" key="2">
    <source>
        <dbReference type="ARBA" id="ARBA00009657"/>
    </source>
</evidence>
<dbReference type="PROSITE" id="PS51465">
    <property type="entry name" value="KAZAL_2"/>
    <property type="match status" value="1"/>
</dbReference>